<evidence type="ECO:0000313" key="2">
    <source>
        <dbReference type="Proteomes" id="UP000063147"/>
    </source>
</evidence>
<dbReference type="PATRIC" id="fig|76859.3.peg.159"/>
<dbReference type="OrthoDB" id="80730at2"/>
<dbReference type="EMBL" id="CP012713">
    <property type="protein sequence ID" value="ALF16823.1"/>
    <property type="molecule type" value="Genomic_DNA"/>
</dbReference>
<sequence>MKEILKNIELNQMIGLYHFEDSCFTVGKILKISEKYLYLLSYDINFKEDGIKIFLINSIKRIILKSNYIENLKKIQDNTYNLINEDKNLFQKLILNKIRISIDLADESVENAYLIEKEKNYFKFQILDDNGNISSEEIIEKDYLKRIKIDNSIKSEEYKDFKIITTIDDREYMAYDLFYNEDYLIFYEKEEFFDIAQINIIAKDRIEDISELKVRLNVKKESFCDLINFEKELEIFKILKICLENNFLVFIDNKDFLETKIGIIIELKEEKLKIREIDKYGNYDKTSEIYLDEIELLAIKNFKFWEEDYEEKF</sequence>
<protein>
    <submittedName>
        <fullName evidence="1">Phage head-tail adapter protein</fullName>
    </submittedName>
</protein>
<evidence type="ECO:0000313" key="1">
    <source>
        <dbReference type="EMBL" id="ALF16823.1"/>
    </source>
</evidence>
<dbReference type="RefSeq" id="WP_060675574.1">
    <property type="nucleotide sequence ID" value="NZ_CP012713.1"/>
</dbReference>
<accession>A0A0M3URS4</accession>
<dbReference type="Proteomes" id="UP000063147">
    <property type="component" value="Chromosome"/>
</dbReference>
<proteinExistence type="predicted"/>
<dbReference type="AlphaFoldDB" id="A0A0M3URS4"/>
<gene>
    <name evidence="1" type="ORF">RN98_00785</name>
</gene>
<organism evidence="1">
    <name type="scientific">Fusobacterium animalis</name>
    <dbReference type="NCBI Taxonomy" id="76859"/>
    <lineage>
        <taxon>Bacteria</taxon>
        <taxon>Fusobacteriati</taxon>
        <taxon>Fusobacteriota</taxon>
        <taxon>Fusobacteriia</taxon>
        <taxon>Fusobacteriales</taxon>
        <taxon>Fusobacteriaceae</taxon>
        <taxon>Fusobacterium</taxon>
    </lineage>
</organism>
<reference evidence="1 2" key="1">
    <citation type="submission" date="2015-09" db="EMBL/GenBank/DDBJ databases">
        <authorList>
            <person name="Jackson K.R."/>
            <person name="Lunt B.L."/>
            <person name="Fisher J.N.B."/>
            <person name="Gardner A.V."/>
            <person name="Bailey M.E."/>
            <person name="Deus L.M."/>
            <person name="Earl A.S."/>
            <person name="Gibby P.D."/>
            <person name="Hartmann K.A."/>
            <person name="Liu J.E."/>
            <person name="Manci A.M."/>
            <person name="Nielsen D.A."/>
            <person name="Solomon M.B."/>
            <person name="Breakwell D.P."/>
            <person name="Burnett S.H."/>
            <person name="Grose J.H."/>
        </authorList>
    </citation>
    <scope>NUCLEOTIDE SEQUENCE [LARGE SCALE GENOMIC DNA]</scope>
    <source>
        <strain evidence="1 2">KCOM 1279</strain>
    </source>
</reference>
<name>A0A0M3URS4_9FUSO</name>